<dbReference type="PANTHER" id="PTHR13505:SF7">
    <property type="entry name" value="TRANSMEMBRANE PROTEIN 208"/>
    <property type="match status" value="1"/>
</dbReference>
<comment type="caution">
    <text evidence="10">The sequence shown here is derived from an EMBL/GenBank/DDBJ whole genome shotgun (WGS) entry which is preliminary data.</text>
</comment>
<evidence type="ECO:0000256" key="4">
    <source>
        <dbReference type="ARBA" id="ARBA00022692"/>
    </source>
</evidence>
<feature type="transmembrane region" description="Helical" evidence="9">
    <location>
        <begin position="30"/>
        <end position="49"/>
    </location>
</feature>
<dbReference type="Proteomes" id="UP000790347">
    <property type="component" value="Unassembled WGS sequence"/>
</dbReference>
<gene>
    <name evidence="10" type="ORF">DERF_009440</name>
</gene>
<dbReference type="GO" id="GO:0005789">
    <property type="term" value="C:endoplasmic reticulum membrane"/>
    <property type="evidence" value="ECO:0007669"/>
    <property type="project" value="UniProtKB-SubCell"/>
</dbReference>
<dbReference type="PANTHER" id="PTHR13505">
    <property type="entry name" value="TRANSMEMBRANE PROTEIN 208"/>
    <property type="match status" value="1"/>
</dbReference>
<evidence type="ECO:0000256" key="1">
    <source>
        <dbReference type="ARBA" id="ARBA00004477"/>
    </source>
</evidence>
<keyword evidence="5" id="KW-0256">Endoplasmic reticulum</keyword>
<comment type="similarity">
    <text evidence="2">Belongs to the TMEM208 family.</text>
</comment>
<dbReference type="GO" id="GO:0005773">
    <property type="term" value="C:vacuole"/>
    <property type="evidence" value="ECO:0007669"/>
    <property type="project" value="GOC"/>
</dbReference>
<proteinExistence type="inferred from homology"/>
<evidence type="ECO:0000256" key="2">
    <source>
        <dbReference type="ARBA" id="ARBA00009950"/>
    </source>
</evidence>
<evidence type="ECO:0000313" key="11">
    <source>
        <dbReference type="Proteomes" id="UP000790347"/>
    </source>
</evidence>
<organism evidence="10 11">
    <name type="scientific">Dermatophagoides farinae</name>
    <name type="common">American house dust mite</name>
    <dbReference type="NCBI Taxonomy" id="6954"/>
    <lineage>
        <taxon>Eukaryota</taxon>
        <taxon>Metazoa</taxon>
        <taxon>Ecdysozoa</taxon>
        <taxon>Arthropoda</taxon>
        <taxon>Chelicerata</taxon>
        <taxon>Arachnida</taxon>
        <taxon>Acari</taxon>
        <taxon>Acariformes</taxon>
        <taxon>Sarcoptiformes</taxon>
        <taxon>Astigmata</taxon>
        <taxon>Psoroptidia</taxon>
        <taxon>Analgoidea</taxon>
        <taxon>Pyroglyphidae</taxon>
        <taxon>Dermatophagoidinae</taxon>
        <taxon>Dermatophagoides</taxon>
    </lineage>
</organism>
<dbReference type="EMBL" id="ASGP02000004">
    <property type="protein sequence ID" value="KAH9510950.1"/>
    <property type="molecule type" value="Genomic_DNA"/>
</dbReference>
<feature type="compositionally biased region" description="Basic residues" evidence="8">
    <location>
        <begin position="166"/>
        <end position="178"/>
    </location>
</feature>
<feature type="transmembrane region" description="Helical" evidence="9">
    <location>
        <begin position="55"/>
        <end position="76"/>
    </location>
</feature>
<evidence type="ECO:0000313" key="10">
    <source>
        <dbReference type="EMBL" id="KAH9510950.1"/>
    </source>
</evidence>
<keyword evidence="4 9" id="KW-0812">Transmembrane</keyword>
<dbReference type="AlphaFoldDB" id="A0A922HTZ9"/>
<reference evidence="10" key="1">
    <citation type="submission" date="2013-05" db="EMBL/GenBank/DDBJ databases">
        <authorList>
            <person name="Yim A.K.Y."/>
            <person name="Chan T.F."/>
            <person name="Ji K.M."/>
            <person name="Liu X.Y."/>
            <person name="Zhou J.W."/>
            <person name="Li R.Q."/>
            <person name="Yang K.Y."/>
            <person name="Li J."/>
            <person name="Li M."/>
            <person name="Law P.T.W."/>
            <person name="Wu Y.L."/>
            <person name="Cai Z.L."/>
            <person name="Qin H."/>
            <person name="Bao Y."/>
            <person name="Leung R.K.K."/>
            <person name="Ng P.K.S."/>
            <person name="Zou J."/>
            <person name="Zhong X.J."/>
            <person name="Ran P.X."/>
            <person name="Zhong N.S."/>
            <person name="Liu Z.G."/>
            <person name="Tsui S.K.W."/>
        </authorList>
    </citation>
    <scope>NUCLEOTIDE SEQUENCE</scope>
    <source>
        <strain evidence="10">Derf</strain>
        <tissue evidence="10">Whole organism</tissue>
    </source>
</reference>
<keyword evidence="11" id="KW-1185">Reference proteome</keyword>
<dbReference type="GO" id="GO:0006624">
    <property type="term" value="P:vacuolar protein processing"/>
    <property type="evidence" value="ECO:0007669"/>
    <property type="project" value="TreeGrafter"/>
</dbReference>
<evidence type="ECO:0000256" key="3">
    <source>
        <dbReference type="ARBA" id="ARBA00015033"/>
    </source>
</evidence>
<feature type="region of interest" description="Disordered" evidence="8">
    <location>
        <begin position="157"/>
        <end position="178"/>
    </location>
</feature>
<reference evidence="10" key="2">
    <citation type="journal article" date="2022" name="Res Sq">
        <title>Comparative Genomics Reveals Insights into the Divergent Evolution of Astigmatic Mites and Household Pest Adaptations.</title>
        <authorList>
            <person name="Xiong Q."/>
            <person name="Wan A.T.-Y."/>
            <person name="Liu X.-Y."/>
            <person name="Fung C.S.-H."/>
            <person name="Xiao X."/>
            <person name="Malainual N."/>
            <person name="Hou J."/>
            <person name="Wang L."/>
            <person name="Wang M."/>
            <person name="Yang K."/>
            <person name="Cui Y."/>
            <person name="Leung E."/>
            <person name="Nong W."/>
            <person name="Shin S.-K."/>
            <person name="Au S."/>
            <person name="Jeong K.Y."/>
            <person name="Chew F.T."/>
            <person name="Hui J."/>
            <person name="Leung T.F."/>
            <person name="Tungtrongchitr A."/>
            <person name="Zhong N."/>
            <person name="Liu Z."/>
            <person name="Tsui S."/>
        </authorList>
    </citation>
    <scope>NUCLEOTIDE SEQUENCE</scope>
    <source>
        <strain evidence="10">Derf</strain>
        <tissue evidence="10">Whole organism</tissue>
    </source>
</reference>
<feature type="transmembrane region" description="Helical" evidence="9">
    <location>
        <begin position="126"/>
        <end position="152"/>
    </location>
</feature>
<keyword evidence="7 9" id="KW-0472">Membrane</keyword>
<sequence>MAGPTKGGGKQATKGQKQIYLENKETIKHYTYMSSISTLIYLILMLIYWRDLLFTFKYILGFIYCIIVHGFSLSMMKYMAKPVFNSTGSLVDGGTDLNMEKGFAEHFKDLIIINSLIQVLSLISNYFWYCWCFVPIYAFYSLWVNILGPWFFAPPPPEEQVDEKKQRKMERKMRRVAH</sequence>
<comment type="subcellular location">
    <subcellularLocation>
        <location evidence="1">Endoplasmic reticulum membrane</location>
        <topology evidence="1">Multi-pass membrane protein</topology>
    </subcellularLocation>
</comment>
<evidence type="ECO:0000256" key="5">
    <source>
        <dbReference type="ARBA" id="ARBA00022824"/>
    </source>
</evidence>
<name>A0A922HTZ9_DERFA</name>
<accession>A0A922HTZ9</accession>
<evidence type="ECO:0000256" key="8">
    <source>
        <dbReference type="SAM" id="MobiDB-lite"/>
    </source>
</evidence>
<protein>
    <recommendedName>
        <fullName evidence="3">Transmembrane protein 208</fullName>
    </recommendedName>
</protein>
<dbReference type="InterPro" id="IPR008506">
    <property type="entry name" value="SND2/TMEM208"/>
</dbReference>
<evidence type="ECO:0000256" key="9">
    <source>
        <dbReference type="SAM" id="Phobius"/>
    </source>
</evidence>
<keyword evidence="6 9" id="KW-1133">Transmembrane helix</keyword>
<evidence type="ECO:0000256" key="6">
    <source>
        <dbReference type="ARBA" id="ARBA00022989"/>
    </source>
</evidence>
<dbReference type="Pfam" id="PF05620">
    <property type="entry name" value="TMEM208_SND2"/>
    <property type="match status" value="1"/>
</dbReference>
<dbReference type="OrthoDB" id="10012212at2759"/>
<evidence type="ECO:0000256" key="7">
    <source>
        <dbReference type="ARBA" id="ARBA00023136"/>
    </source>
</evidence>